<dbReference type="OMA" id="VQACSQM"/>
<dbReference type="Proteomes" id="UP000193240">
    <property type="component" value="Unassembled WGS sequence"/>
</dbReference>
<dbReference type="CDD" id="cd22887">
    <property type="entry name" value="Atg16_CCD"/>
    <property type="match status" value="1"/>
</dbReference>
<reference evidence="5 6" key="1">
    <citation type="journal article" date="2017" name="Genome Announc.">
        <title>Genome sequence of the saprophytic ascomycete Epicoccum nigrum ICMP 19927 strain isolated from New Zealand.</title>
        <authorList>
            <person name="Fokin M."/>
            <person name="Fleetwood D."/>
            <person name="Weir B.S."/>
            <person name="Villas-Boas S.G."/>
        </authorList>
    </citation>
    <scope>NUCLEOTIDE SEQUENCE [LARGE SCALE GENOMIC DNA]</scope>
    <source>
        <strain evidence="5 6">ICMP 19927</strain>
    </source>
</reference>
<gene>
    <name evidence="5" type="ORF">B5807_03311</name>
</gene>
<dbReference type="EMBL" id="KZ107840">
    <property type="protein sequence ID" value="OSS51720.1"/>
    <property type="molecule type" value="Genomic_DNA"/>
</dbReference>
<keyword evidence="6" id="KW-1185">Reference proteome</keyword>
<evidence type="ECO:0000256" key="3">
    <source>
        <dbReference type="SAM" id="MobiDB-lite"/>
    </source>
</evidence>
<name>A0A1Y2M6M0_EPING</name>
<feature type="compositionally biased region" description="Polar residues" evidence="3">
    <location>
        <begin position="43"/>
        <end position="58"/>
    </location>
</feature>
<feature type="compositionally biased region" description="Low complexity" evidence="3">
    <location>
        <begin position="60"/>
        <end position="90"/>
    </location>
</feature>
<feature type="coiled-coil region" evidence="2">
    <location>
        <begin position="92"/>
        <end position="203"/>
    </location>
</feature>
<organism evidence="5 6">
    <name type="scientific">Epicoccum nigrum</name>
    <name type="common">Soil fungus</name>
    <name type="synonym">Epicoccum purpurascens</name>
    <dbReference type="NCBI Taxonomy" id="105696"/>
    <lineage>
        <taxon>Eukaryota</taxon>
        <taxon>Fungi</taxon>
        <taxon>Dikarya</taxon>
        <taxon>Ascomycota</taxon>
        <taxon>Pezizomycotina</taxon>
        <taxon>Dothideomycetes</taxon>
        <taxon>Pleosporomycetidae</taxon>
        <taxon>Pleosporales</taxon>
        <taxon>Pleosporineae</taxon>
        <taxon>Didymellaceae</taxon>
        <taxon>Epicoccum</taxon>
    </lineage>
</organism>
<evidence type="ECO:0000313" key="6">
    <source>
        <dbReference type="Proteomes" id="UP000193240"/>
    </source>
</evidence>
<evidence type="ECO:0000259" key="4">
    <source>
        <dbReference type="Pfam" id="PF08614"/>
    </source>
</evidence>
<keyword evidence="2" id="KW-0175">Coiled coil</keyword>
<dbReference type="InterPro" id="IPR013923">
    <property type="entry name" value="Autophagy-rel_prot_16_dom"/>
</dbReference>
<evidence type="ECO:0000256" key="1">
    <source>
        <dbReference type="ARBA" id="ARBA00005331"/>
    </source>
</evidence>
<dbReference type="Pfam" id="PF08614">
    <property type="entry name" value="ATG16"/>
    <property type="match status" value="1"/>
</dbReference>
<dbReference type="STRING" id="105696.A0A1Y2M6M0"/>
<evidence type="ECO:0000256" key="2">
    <source>
        <dbReference type="SAM" id="Coils"/>
    </source>
</evidence>
<sequence length="221" mass="24547">MSNSNSNALAEYLSALDARDTRERAHEVYINAYTKLADRTAAQHASNPVDTAVPTASDTAAPKAQAQAPASKGKSSPAPHDSASASASPAALTQLRAELAATQKTRASLEASLGTLTTAVTTLQLADTQQKQRIAQLEKHRAHLERRGKDKQEELKGKGRFVEEIQDEMVALNLQLNMAEQEKERLKKENEELTRRWVRKMEEEASRMNREMGWEEQGRRK</sequence>
<evidence type="ECO:0000313" key="5">
    <source>
        <dbReference type="EMBL" id="OSS51720.1"/>
    </source>
</evidence>
<proteinExistence type="inferred from homology"/>
<dbReference type="AlphaFoldDB" id="A0A1Y2M6M0"/>
<dbReference type="InParanoid" id="A0A1Y2M6M0"/>
<comment type="similarity">
    <text evidence="1">Belongs to the ATG16 family.</text>
</comment>
<protein>
    <recommendedName>
        <fullName evidence="4">Autophagy-related protein 16 domain-containing protein</fullName>
    </recommendedName>
</protein>
<accession>A0A1Y2M6M0</accession>
<feature type="domain" description="Autophagy-related protein 16" evidence="4">
    <location>
        <begin position="11"/>
        <end position="209"/>
    </location>
</feature>
<dbReference type="Gene3D" id="1.20.5.170">
    <property type="match status" value="1"/>
</dbReference>
<feature type="region of interest" description="Disordered" evidence="3">
    <location>
        <begin position="40"/>
        <end position="90"/>
    </location>
</feature>